<dbReference type="InterPro" id="IPR037185">
    <property type="entry name" value="EmrE-like"/>
</dbReference>
<evidence type="ECO:0000256" key="1">
    <source>
        <dbReference type="ARBA" id="ARBA00004141"/>
    </source>
</evidence>
<accession>A0A8S1HNA0</accession>
<evidence type="ECO:0000259" key="7">
    <source>
        <dbReference type="Pfam" id="PF03151"/>
    </source>
</evidence>
<protein>
    <recommendedName>
        <fullName evidence="7">Sugar phosphate transporter domain-containing protein</fullName>
    </recommendedName>
</protein>
<dbReference type="Proteomes" id="UP000835052">
    <property type="component" value="Unassembled WGS sequence"/>
</dbReference>
<proteinExistence type="predicted"/>
<feature type="transmembrane region" description="Helical" evidence="6">
    <location>
        <begin position="696"/>
        <end position="714"/>
    </location>
</feature>
<evidence type="ECO:0000256" key="2">
    <source>
        <dbReference type="ARBA" id="ARBA00022692"/>
    </source>
</evidence>
<evidence type="ECO:0000256" key="5">
    <source>
        <dbReference type="SAM" id="MobiDB-lite"/>
    </source>
</evidence>
<gene>
    <name evidence="8" type="ORF">CAUJ_LOCUS13373</name>
</gene>
<feature type="compositionally biased region" description="Low complexity" evidence="5">
    <location>
        <begin position="10"/>
        <end position="26"/>
    </location>
</feature>
<name>A0A8S1HNA0_9PELO</name>
<dbReference type="SUPFAM" id="SSF103481">
    <property type="entry name" value="Multidrug resistance efflux transporter EmrE"/>
    <property type="match status" value="2"/>
</dbReference>
<evidence type="ECO:0000256" key="6">
    <source>
        <dbReference type="SAM" id="Phobius"/>
    </source>
</evidence>
<dbReference type="AlphaFoldDB" id="A0A8S1HNA0"/>
<feature type="domain" description="Sugar phosphate transporter" evidence="7">
    <location>
        <begin position="446"/>
        <end position="715"/>
    </location>
</feature>
<dbReference type="EMBL" id="CAJGYM010000095">
    <property type="protein sequence ID" value="CAD6197464.1"/>
    <property type="molecule type" value="Genomic_DNA"/>
</dbReference>
<dbReference type="PANTHER" id="PTHR11132">
    <property type="entry name" value="SOLUTE CARRIER FAMILY 35"/>
    <property type="match status" value="1"/>
</dbReference>
<feature type="transmembrane region" description="Helical" evidence="6">
    <location>
        <begin position="485"/>
        <end position="505"/>
    </location>
</feature>
<feature type="transmembrane region" description="Helical" evidence="6">
    <location>
        <begin position="563"/>
        <end position="583"/>
    </location>
</feature>
<dbReference type="SUPFAM" id="SSF52540">
    <property type="entry name" value="P-loop containing nucleoside triphosphate hydrolases"/>
    <property type="match status" value="1"/>
</dbReference>
<evidence type="ECO:0000256" key="4">
    <source>
        <dbReference type="ARBA" id="ARBA00023136"/>
    </source>
</evidence>
<keyword evidence="3 6" id="KW-1133">Transmembrane helix</keyword>
<dbReference type="InterPro" id="IPR050186">
    <property type="entry name" value="TPT_transporter"/>
</dbReference>
<feature type="transmembrane region" description="Helical" evidence="6">
    <location>
        <begin position="671"/>
        <end position="690"/>
    </location>
</feature>
<dbReference type="InterPro" id="IPR027417">
    <property type="entry name" value="P-loop_NTPase"/>
</dbReference>
<comment type="subcellular location">
    <subcellularLocation>
        <location evidence="1">Membrane</location>
        <topology evidence="1">Multi-pass membrane protein</topology>
    </subcellularLocation>
</comment>
<dbReference type="InterPro" id="IPR004853">
    <property type="entry name" value="Sugar_P_trans_dom"/>
</dbReference>
<dbReference type="GO" id="GO:0016020">
    <property type="term" value="C:membrane"/>
    <property type="evidence" value="ECO:0007669"/>
    <property type="project" value="UniProtKB-SubCell"/>
</dbReference>
<dbReference type="OrthoDB" id="6418713at2759"/>
<feature type="transmembrane region" description="Helical" evidence="6">
    <location>
        <begin position="452"/>
        <end position="473"/>
    </location>
</feature>
<keyword evidence="4 6" id="KW-0472">Membrane</keyword>
<evidence type="ECO:0000256" key="3">
    <source>
        <dbReference type="ARBA" id="ARBA00022989"/>
    </source>
</evidence>
<organism evidence="8 9">
    <name type="scientific">Caenorhabditis auriculariae</name>
    <dbReference type="NCBI Taxonomy" id="2777116"/>
    <lineage>
        <taxon>Eukaryota</taxon>
        <taxon>Metazoa</taxon>
        <taxon>Ecdysozoa</taxon>
        <taxon>Nematoda</taxon>
        <taxon>Chromadorea</taxon>
        <taxon>Rhabditida</taxon>
        <taxon>Rhabditina</taxon>
        <taxon>Rhabditomorpha</taxon>
        <taxon>Rhabditoidea</taxon>
        <taxon>Rhabditidae</taxon>
        <taxon>Peloderinae</taxon>
        <taxon>Caenorhabditis</taxon>
    </lineage>
</organism>
<feature type="transmembrane region" description="Helical" evidence="6">
    <location>
        <begin position="511"/>
        <end position="531"/>
    </location>
</feature>
<dbReference type="Pfam" id="PF03151">
    <property type="entry name" value="TPT"/>
    <property type="match status" value="1"/>
</dbReference>
<reference evidence="8" key="1">
    <citation type="submission" date="2020-10" db="EMBL/GenBank/DDBJ databases">
        <authorList>
            <person name="Kikuchi T."/>
        </authorList>
    </citation>
    <scope>NUCLEOTIDE SEQUENCE</scope>
    <source>
        <strain evidence="8">NKZ352</strain>
    </source>
</reference>
<feature type="region of interest" description="Disordered" evidence="5">
    <location>
        <begin position="1"/>
        <end position="48"/>
    </location>
</feature>
<comment type="caution">
    <text evidence="8">The sequence shown here is derived from an EMBL/GenBank/DDBJ whole genome shotgun (WGS) entry which is preliminary data.</text>
</comment>
<keyword evidence="9" id="KW-1185">Reference proteome</keyword>
<feature type="transmembrane region" description="Helical" evidence="6">
    <location>
        <begin position="538"/>
        <end position="557"/>
    </location>
</feature>
<evidence type="ECO:0000313" key="9">
    <source>
        <dbReference type="Proteomes" id="UP000835052"/>
    </source>
</evidence>
<sequence>MESRRARGASKSFFGTSSTSVTSPFTVRREGKQVRKKNERPPAPETVPCNVQVLARPANKKDDQAGNLTEEKPTIMKPFKPTILPSALTNIFNQGRQNGRAEKPPPELLSPILNDSASFTQPPTMSDGIKLISDFSDISEALSEYLSSSVNYVVIAAIGVQGVGKSTLLSMLGGNNSQDMYREYIFRPVSRDANEFSRHQTILIDCQAINSYTVLEEMTRNSNPNDFRANAEMLKLLSFIFHISHTVLVCSDWYMDMNLIKTIRMAELFRPHLPKYSPALNLDRKTNLVFIHTKARSVDFTPSIKVERIRLLRAMFRDSKWLRLPDKDEMMLIPLPEIKPRKENHYNDLNHYETLLEAELVEDFDQIIRRFRIELIKLTRDNFAKDPTALDEKKWFHYCRAVWNDANIASDLEKNKAYDEKSGPGTVCESFTRLIVARAAVLRGRYSYPMTLALSNLMAVPLCAGVLMSFWHIKKVTLSPAQNRRYLYPIAIGKALAVGSAYFSLWKVPVSYAHTVKASMPLFAVFLSRFLLRERQSYRVYVSLLPIVAGVVVASATELSFSASGLISALFSTFVYSFLNILVKKLLKESDMHPIQLLALNSQLAALFFFPFWFCRDALTIMGNLASGELSESPESMPPDLWMIFVLICSGFLSFLQNVCAYSLIHELTALSYAVCNATKRITVIGSSLITLHNPVTGANIFGMLLAVFGVFCYNRAKQMDKEQSHVLPITRSHATLSEATLISLDTGENADIMHRAANGRASNGSRLGALDHYSATYNQTRVDDISSRRNVRFA</sequence>
<feature type="transmembrane region" description="Helical" evidence="6">
    <location>
        <begin position="641"/>
        <end position="664"/>
    </location>
</feature>
<keyword evidence="2 6" id="KW-0812">Transmembrane</keyword>
<evidence type="ECO:0000313" key="8">
    <source>
        <dbReference type="EMBL" id="CAD6197464.1"/>
    </source>
</evidence>